<protein>
    <recommendedName>
        <fullName evidence="3">ShKT domain-containing protein</fullName>
    </recommendedName>
</protein>
<dbReference type="Gene3D" id="1.10.10.1940">
    <property type="match status" value="3"/>
</dbReference>
<evidence type="ECO:0000313" key="4">
    <source>
        <dbReference type="EMBL" id="KAL1525832.1"/>
    </source>
</evidence>
<gene>
    <name evidence="4" type="ORF">AB1Y20_020668</name>
</gene>
<keyword evidence="5" id="KW-1185">Reference proteome</keyword>
<name>A0AB34JXJ3_PRYPA</name>
<feature type="region of interest" description="Disordered" evidence="2">
    <location>
        <begin position="99"/>
        <end position="119"/>
    </location>
</feature>
<dbReference type="EMBL" id="JBGBPQ010000004">
    <property type="protein sequence ID" value="KAL1525832.1"/>
    <property type="molecule type" value="Genomic_DNA"/>
</dbReference>
<dbReference type="PROSITE" id="PS51670">
    <property type="entry name" value="SHKT"/>
    <property type="match status" value="1"/>
</dbReference>
<evidence type="ECO:0000259" key="3">
    <source>
        <dbReference type="PROSITE" id="PS51670"/>
    </source>
</evidence>
<feature type="compositionally biased region" description="Gly residues" evidence="2">
    <location>
        <begin position="105"/>
        <end position="118"/>
    </location>
</feature>
<comment type="caution">
    <text evidence="4">The sequence shown here is derived from an EMBL/GenBank/DDBJ whole genome shotgun (WGS) entry which is preliminary data.</text>
</comment>
<dbReference type="PANTHER" id="PTHR46707">
    <property type="entry name" value="PROTEIN CBG07468"/>
    <property type="match status" value="1"/>
</dbReference>
<sequence>MARHCAAYCSAEVLEADESKDDPSCARWKEAGYCEHAQYAGYMRRSCSQACGVSAAAEAAEDVFEAVETLEEEVGGYRAEFDEAGTEIIEDVAVVEAEAEAEAEAGGGGGGEAAGGEAGENESCSAWARQGLCESEQYKLYMQQNCKQACSDPNAASAESSSATEATPANCLSWAKRGLCDSDSDYSHFMELNCKETCDNLDEILKSELPPSSAVPIVLTVGFFGLMGWAAKKALARDASRSSEVSRSWQKVGAHVGADVAAGPGKSSKQNKSPKRKKP</sequence>
<feature type="region of interest" description="Disordered" evidence="2">
    <location>
        <begin position="256"/>
        <end position="279"/>
    </location>
</feature>
<keyword evidence="1" id="KW-0175">Coiled coil</keyword>
<evidence type="ECO:0000256" key="1">
    <source>
        <dbReference type="SAM" id="Coils"/>
    </source>
</evidence>
<feature type="compositionally biased region" description="Low complexity" evidence="2">
    <location>
        <begin position="256"/>
        <end position="265"/>
    </location>
</feature>
<dbReference type="PANTHER" id="PTHR46707:SF1">
    <property type="entry name" value="COEXPRESSED WITH POLYCYSTINS-RELATED"/>
    <property type="match status" value="1"/>
</dbReference>
<dbReference type="Pfam" id="PF01549">
    <property type="entry name" value="ShK"/>
    <property type="match status" value="3"/>
</dbReference>
<feature type="coiled-coil region" evidence="1">
    <location>
        <begin position="53"/>
        <end position="87"/>
    </location>
</feature>
<feature type="domain" description="ShKT" evidence="3">
    <location>
        <begin position="150"/>
        <end position="202"/>
    </location>
</feature>
<evidence type="ECO:0000256" key="2">
    <source>
        <dbReference type="SAM" id="MobiDB-lite"/>
    </source>
</evidence>
<organism evidence="4 5">
    <name type="scientific">Prymnesium parvum</name>
    <name type="common">Toxic golden alga</name>
    <dbReference type="NCBI Taxonomy" id="97485"/>
    <lineage>
        <taxon>Eukaryota</taxon>
        <taxon>Haptista</taxon>
        <taxon>Haptophyta</taxon>
        <taxon>Prymnesiophyceae</taxon>
        <taxon>Prymnesiales</taxon>
        <taxon>Prymnesiaceae</taxon>
        <taxon>Prymnesium</taxon>
    </lineage>
</organism>
<dbReference type="InterPro" id="IPR003582">
    <property type="entry name" value="ShKT_dom"/>
</dbReference>
<reference evidence="4 5" key="1">
    <citation type="journal article" date="2024" name="Science">
        <title>Giant polyketide synthase enzymes in the biosynthesis of giant marine polyether toxins.</title>
        <authorList>
            <person name="Fallon T.R."/>
            <person name="Shende V.V."/>
            <person name="Wierzbicki I.H."/>
            <person name="Pendleton A.L."/>
            <person name="Watervoot N.F."/>
            <person name="Auber R.P."/>
            <person name="Gonzalez D.J."/>
            <person name="Wisecaver J.H."/>
            <person name="Moore B.S."/>
        </authorList>
    </citation>
    <scope>NUCLEOTIDE SEQUENCE [LARGE SCALE GENOMIC DNA]</scope>
    <source>
        <strain evidence="4 5">12B1</strain>
    </source>
</reference>
<dbReference type="AlphaFoldDB" id="A0AB34JXJ3"/>
<accession>A0AB34JXJ3</accession>
<evidence type="ECO:0000313" key="5">
    <source>
        <dbReference type="Proteomes" id="UP001515480"/>
    </source>
</evidence>
<proteinExistence type="predicted"/>
<dbReference type="Proteomes" id="UP001515480">
    <property type="component" value="Unassembled WGS sequence"/>
</dbReference>